<feature type="domain" description="FAD/NAD(P)-binding" evidence="9">
    <location>
        <begin position="10"/>
        <end position="79"/>
    </location>
</feature>
<keyword evidence="6" id="KW-0560">Oxidoreductase</keyword>
<reference evidence="10 11" key="1">
    <citation type="submission" date="2023-12" db="EMBL/GenBank/DDBJ databases">
        <title>Blastococcus brunescens sp. nov., an actonobacterium isolated from sandstone collected in sahara desert.</title>
        <authorList>
            <person name="Gtari M."/>
            <person name="Ghodhbane F."/>
        </authorList>
    </citation>
    <scope>NUCLEOTIDE SEQUENCE [LARGE SCALE GENOMIC DNA]</scope>
    <source>
        <strain evidence="10 11">BMG 8361</strain>
    </source>
</reference>
<evidence type="ECO:0000313" key="11">
    <source>
        <dbReference type="Proteomes" id="UP001324287"/>
    </source>
</evidence>
<evidence type="ECO:0000313" key="10">
    <source>
        <dbReference type="EMBL" id="WRL63497.1"/>
    </source>
</evidence>
<dbReference type="InterPro" id="IPR036188">
    <property type="entry name" value="FAD/NAD-bd_sf"/>
</dbReference>
<organism evidence="10 11">
    <name type="scientific">Blastococcus brunescens</name>
    <dbReference type="NCBI Taxonomy" id="1564165"/>
    <lineage>
        <taxon>Bacteria</taxon>
        <taxon>Bacillati</taxon>
        <taxon>Actinomycetota</taxon>
        <taxon>Actinomycetes</taxon>
        <taxon>Geodermatophilales</taxon>
        <taxon>Geodermatophilaceae</taxon>
        <taxon>Blastococcus</taxon>
    </lineage>
</organism>
<dbReference type="PANTHER" id="PTHR43014">
    <property type="entry name" value="MERCURIC REDUCTASE"/>
    <property type="match status" value="1"/>
</dbReference>
<dbReference type="Gene3D" id="3.50.50.60">
    <property type="entry name" value="FAD/NAD(P)-binding domain"/>
    <property type="match status" value="1"/>
</dbReference>
<name>A0ABZ1AZE6_9ACTN</name>
<evidence type="ECO:0000256" key="1">
    <source>
        <dbReference type="ARBA" id="ARBA00001974"/>
    </source>
</evidence>
<dbReference type="Proteomes" id="UP001324287">
    <property type="component" value="Chromosome"/>
</dbReference>
<evidence type="ECO:0000256" key="8">
    <source>
        <dbReference type="ARBA" id="ARBA00023284"/>
    </source>
</evidence>
<evidence type="ECO:0000256" key="2">
    <source>
        <dbReference type="ARBA" id="ARBA00007532"/>
    </source>
</evidence>
<dbReference type="InterPro" id="IPR023753">
    <property type="entry name" value="FAD/NAD-binding_dom"/>
</dbReference>
<keyword evidence="7" id="KW-1015">Disulfide bond</keyword>
<keyword evidence="3" id="KW-0285">Flavoprotein</keyword>
<evidence type="ECO:0000259" key="9">
    <source>
        <dbReference type="Pfam" id="PF07992"/>
    </source>
</evidence>
<evidence type="ECO:0000256" key="7">
    <source>
        <dbReference type="ARBA" id="ARBA00023157"/>
    </source>
</evidence>
<dbReference type="RefSeq" id="WP_324274832.1">
    <property type="nucleotide sequence ID" value="NZ_CP141261.1"/>
</dbReference>
<dbReference type="PANTHER" id="PTHR43014:SF2">
    <property type="entry name" value="MERCURIC REDUCTASE"/>
    <property type="match status" value="1"/>
</dbReference>
<evidence type="ECO:0000256" key="6">
    <source>
        <dbReference type="ARBA" id="ARBA00023002"/>
    </source>
</evidence>
<comment type="similarity">
    <text evidence="2">Belongs to the class-I pyridine nucleotide-disulfide oxidoreductase family.</text>
</comment>
<keyword evidence="8" id="KW-0676">Redox-active center</keyword>
<comment type="cofactor">
    <cofactor evidence="1">
        <name>FAD</name>
        <dbReference type="ChEBI" id="CHEBI:57692"/>
    </cofactor>
</comment>
<gene>
    <name evidence="10" type="ORF">U6N30_27920</name>
</gene>
<dbReference type="Pfam" id="PF07992">
    <property type="entry name" value="Pyr_redox_2"/>
    <property type="match status" value="1"/>
</dbReference>
<evidence type="ECO:0000256" key="5">
    <source>
        <dbReference type="ARBA" id="ARBA00022857"/>
    </source>
</evidence>
<sequence>MPDHPIEPVDLLVVGGGTAGLVGAHTAAALGVRTVLVEHGRTGGDCLWTGCVPSKALLAAASAAASARRAAGLGVDVGEVRVDFTRVRAHVQAAIAAVQPKDSPRRSRRPASRW</sequence>
<accession>A0ABZ1AZE6</accession>
<evidence type="ECO:0000256" key="3">
    <source>
        <dbReference type="ARBA" id="ARBA00022630"/>
    </source>
</evidence>
<protein>
    <submittedName>
        <fullName evidence="10">FAD-dependent oxidoreductase</fullName>
    </submittedName>
</protein>
<dbReference type="EMBL" id="CP141261">
    <property type="protein sequence ID" value="WRL63497.1"/>
    <property type="molecule type" value="Genomic_DNA"/>
</dbReference>
<keyword evidence="11" id="KW-1185">Reference proteome</keyword>
<dbReference type="InterPro" id="IPR012999">
    <property type="entry name" value="Pyr_OxRdtase_I_AS"/>
</dbReference>
<proteinExistence type="inferred from homology"/>
<dbReference type="SUPFAM" id="SSF51905">
    <property type="entry name" value="FAD/NAD(P)-binding domain"/>
    <property type="match status" value="1"/>
</dbReference>
<evidence type="ECO:0000256" key="4">
    <source>
        <dbReference type="ARBA" id="ARBA00022827"/>
    </source>
</evidence>
<keyword evidence="4" id="KW-0274">FAD</keyword>
<dbReference type="PROSITE" id="PS00076">
    <property type="entry name" value="PYRIDINE_REDOX_1"/>
    <property type="match status" value="1"/>
</dbReference>
<dbReference type="PRINTS" id="PR00411">
    <property type="entry name" value="PNDRDTASEI"/>
</dbReference>
<keyword evidence="5" id="KW-0521">NADP</keyword>